<protein>
    <submittedName>
        <fullName evidence="1">Uncharacterized protein</fullName>
    </submittedName>
</protein>
<reference evidence="1" key="2">
    <citation type="submission" date="2021-03" db="EMBL/GenBank/DDBJ databases">
        <title>Alternative transmission patterns in independently acquired nutritional co-symbionts of Dictyopharidae planthoppers.</title>
        <authorList>
            <person name="Michalik A."/>
            <person name="Lukasik P."/>
        </authorList>
    </citation>
    <scope>NUCLEOTIDE SEQUENCE</scope>
    <source>
        <strain evidence="1">DICMUL</strain>
    </source>
</reference>
<reference evidence="1" key="1">
    <citation type="submission" date="2021-02" db="EMBL/GenBank/DDBJ databases">
        <authorList>
            <person name="Franco D."/>
        </authorList>
    </citation>
    <scope>NUCLEOTIDE SEQUENCE</scope>
    <source>
        <strain evidence="1">DICMUL</strain>
    </source>
</reference>
<proteinExistence type="predicted"/>
<gene>
    <name evidence="1" type="ORF">JSR02_00705</name>
</gene>
<evidence type="ECO:0000313" key="1">
    <source>
        <dbReference type="EMBL" id="QSW37815.1"/>
    </source>
</evidence>
<organism evidence="1 2">
    <name type="scientific">Candidatus Vidania fulgoroideorum</name>
    <dbReference type="NCBI Taxonomy" id="881286"/>
    <lineage>
        <taxon>Bacteria</taxon>
        <taxon>Pseudomonadati</taxon>
        <taxon>Pseudomonadota</taxon>
        <taxon>Betaproteobacteria</taxon>
        <taxon>Candidatus Vidania</taxon>
    </lineage>
</organism>
<evidence type="ECO:0000313" key="2">
    <source>
        <dbReference type="Proteomes" id="UP000663602"/>
    </source>
</evidence>
<dbReference type="Proteomes" id="UP000663602">
    <property type="component" value="Chromosome"/>
</dbReference>
<dbReference type="AlphaFoldDB" id="A0A974X753"/>
<name>A0A974X753_9PROT</name>
<dbReference type="EMBL" id="CP071410">
    <property type="protein sequence ID" value="QSW37815.1"/>
    <property type="molecule type" value="Genomic_DNA"/>
</dbReference>
<sequence length="82" mass="9507">MKLHLYRLTTIKKISSENTIHTKHFIGSIKITKQHLKTYFPSATKINTQNHKGKKLITIKLKNDTHKSHLTWRAVASKNKTS</sequence>
<accession>A0A974X753</accession>